<evidence type="ECO:0000256" key="2">
    <source>
        <dbReference type="ARBA" id="ARBA00022475"/>
    </source>
</evidence>
<feature type="transmembrane region" description="Helical" evidence="6">
    <location>
        <begin position="124"/>
        <end position="142"/>
    </location>
</feature>
<keyword evidence="2" id="KW-1003">Cell membrane</keyword>
<feature type="transmembrane region" description="Helical" evidence="6">
    <location>
        <begin position="21"/>
        <end position="41"/>
    </location>
</feature>
<dbReference type="GO" id="GO:0005886">
    <property type="term" value="C:plasma membrane"/>
    <property type="evidence" value="ECO:0007669"/>
    <property type="project" value="UniProtKB-SubCell"/>
</dbReference>
<keyword evidence="3 6" id="KW-0812">Transmembrane</keyword>
<feature type="transmembrane region" description="Helical" evidence="6">
    <location>
        <begin position="154"/>
        <end position="175"/>
    </location>
</feature>
<dbReference type="EMBL" id="BMAC01000513">
    <property type="protein sequence ID" value="GFP98081.1"/>
    <property type="molecule type" value="Genomic_DNA"/>
</dbReference>
<organism evidence="7 8">
    <name type="scientific">Phtheirospermum japonicum</name>
    <dbReference type="NCBI Taxonomy" id="374723"/>
    <lineage>
        <taxon>Eukaryota</taxon>
        <taxon>Viridiplantae</taxon>
        <taxon>Streptophyta</taxon>
        <taxon>Embryophyta</taxon>
        <taxon>Tracheophyta</taxon>
        <taxon>Spermatophyta</taxon>
        <taxon>Magnoliopsida</taxon>
        <taxon>eudicotyledons</taxon>
        <taxon>Gunneridae</taxon>
        <taxon>Pentapetalae</taxon>
        <taxon>asterids</taxon>
        <taxon>lamiids</taxon>
        <taxon>Lamiales</taxon>
        <taxon>Orobanchaceae</taxon>
        <taxon>Orobanchaceae incertae sedis</taxon>
        <taxon>Phtheirospermum</taxon>
    </lineage>
</organism>
<evidence type="ECO:0000256" key="5">
    <source>
        <dbReference type="ARBA" id="ARBA00023136"/>
    </source>
</evidence>
<keyword evidence="4 6" id="KW-1133">Transmembrane helix</keyword>
<evidence type="ECO:0000256" key="6">
    <source>
        <dbReference type="SAM" id="Phobius"/>
    </source>
</evidence>
<comment type="subcellular location">
    <subcellularLocation>
        <location evidence="1">Cell membrane</location>
        <topology evidence="1">Multi-pass membrane protein</topology>
    </subcellularLocation>
</comment>
<dbReference type="AlphaFoldDB" id="A0A830CUS2"/>
<keyword evidence="5 6" id="KW-0472">Membrane</keyword>
<keyword evidence="8" id="KW-1185">Reference proteome</keyword>
<feature type="transmembrane region" description="Helical" evidence="6">
    <location>
        <begin position="99"/>
        <end position="117"/>
    </location>
</feature>
<dbReference type="PANTHER" id="PTHR30509">
    <property type="entry name" value="P-HYDROXYBENZOIC ACID EFFLUX PUMP SUBUNIT-RELATED"/>
    <property type="match status" value="1"/>
</dbReference>
<proteinExistence type="predicted"/>
<evidence type="ECO:0000313" key="7">
    <source>
        <dbReference type="EMBL" id="GFP98081.1"/>
    </source>
</evidence>
<dbReference type="OrthoDB" id="68611at2759"/>
<evidence type="ECO:0000256" key="3">
    <source>
        <dbReference type="ARBA" id="ARBA00022692"/>
    </source>
</evidence>
<dbReference type="Proteomes" id="UP000653305">
    <property type="component" value="Unassembled WGS sequence"/>
</dbReference>
<evidence type="ECO:0000313" key="8">
    <source>
        <dbReference type="Proteomes" id="UP000653305"/>
    </source>
</evidence>
<reference evidence="7" key="1">
    <citation type="submission" date="2020-07" db="EMBL/GenBank/DDBJ databases">
        <title>Ethylene signaling mediates host invasion by parasitic plants.</title>
        <authorList>
            <person name="Yoshida S."/>
        </authorList>
    </citation>
    <scope>NUCLEOTIDE SEQUENCE</scope>
    <source>
        <strain evidence="7">Okayama</strain>
    </source>
</reference>
<name>A0A830CUS2_9LAMI</name>
<accession>A0A830CUS2</accession>
<evidence type="ECO:0000256" key="4">
    <source>
        <dbReference type="ARBA" id="ARBA00022989"/>
    </source>
</evidence>
<sequence>MSPQIQSDGCARSMWRRCLASAFRTALACAIVGVATLYGPQAFNRQVAFPAFSYVTVILISTDATLGDTLRGCWLALYATVQGVVPAILSLWLIGPARLTAITTAIVVAVSAFVVALPENTHLISKRIALGQIVIVYIIAFVNGRQTETVMHPIHVAASTALAVVASVLALLLPYPSLACWEVRENCKNYADNASERLKLYVKAFTAEDNTSPKALISKANSLNKPANKLIQIIKSKQYEL</sequence>
<feature type="transmembrane region" description="Helical" evidence="6">
    <location>
        <begin position="47"/>
        <end position="66"/>
    </location>
</feature>
<comment type="caution">
    <text evidence="7">The sequence shown here is derived from an EMBL/GenBank/DDBJ whole genome shotgun (WGS) entry which is preliminary data.</text>
</comment>
<evidence type="ECO:0000256" key="1">
    <source>
        <dbReference type="ARBA" id="ARBA00004651"/>
    </source>
</evidence>
<dbReference type="PANTHER" id="PTHR30509:SF9">
    <property type="entry name" value="MULTIDRUG RESISTANCE PROTEIN MDTO"/>
    <property type="match status" value="1"/>
</dbReference>
<gene>
    <name evidence="7" type="ORF">PHJA_001952200</name>
</gene>
<feature type="transmembrane region" description="Helical" evidence="6">
    <location>
        <begin position="73"/>
        <end position="93"/>
    </location>
</feature>
<protein>
    <submittedName>
        <fullName evidence="7">Uncharacterized protein</fullName>
    </submittedName>
</protein>